<dbReference type="SMART" id="SM00287">
    <property type="entry name" value="SH3b"/>
    <property type="match status" value="1"/>
</dbReference>
<accession>A0A379EQ77</accession>
<dbReference type="PIRSF" id="PIRSF006158">
    <property type="entry name" value="UCP006158_SH3"/>
    <property type="match status" value="1"/>
</dbReference>
<dbReference type="Gene3D" id="2.30.30.40">
    <property type="entry name" value="SH3 Domains"/>
    <property type="match status" value="1"/>
</dbReference>
<comment type="subcellular location">
    <subcellularLocation>
        <location evidence="1">Membrane</location>
        <topology evidence="1">Single-pass membrane protein</topology>
    </subcellularLocation>
</comment>
<evidence type="ECO:0000313" key="9">
    <source>
        <dbReference type="EMBL" id="CRL63540.1"/>
    </source>
</evidence>
<dbReference type="AlphaFoldDB" id="A0A0G4QCH4"/>
<proteinExistence type="predicted"/>
<feature type="coiled-coil region" evidence="6">
    <location>
        <begin position="140"/>
        <end position="213"/>
    </location>
</feature>
<evidence type="ECO:0000259" key="8">
    <source>
        <dbReference type="PROSITE" id="PS51781"/>
    </source>
</evidence>
<dbReference type="Pfam" id="PF08239">
    <property type="entry name" value="SH3_3"/>
    <property type="match status" value="1"/>
</dbReference>
<protein>
    <submittedName>
        <fullName evidence="9">SH3 domain-containing protein</fullName>
    </submittedName>
</protein>
<keyword evidence="5 7" id="KW-0472">Membrane</keyword>
<sequence length="252" mass="29054">MNKRQIIPIFYQLRVFSFWFTICLRKLYSLVSVKIFSCIDKKVENIMRKLPLLFLSLLGLGVSLSSHAETRYVSDELSTYVHSGPGNQYRIVGSLNSGSTVTVLSRNAATGYVQVKDDKDRTVWLPENQLSTQPSMRTRIPAMEKEIQTLRDKLANIDQSWNQRTIDMQNKVSNSDDIINGLKKENEQMRTKLAVAEKKLDFANQQLDDRQRDIILQWFMYGGGVAGAGLIFGLILPHIIPRRRKRNDRWMN</sequence>
<dbReference type="InterPro" id="IPR003646">
    <property type="entry name" value="SH3-like_bac-type"/>
</dbReference>
<dbReference type="EMBL" id="CVRY01000005">
    <property type="protein sequence ID" value="CRL63540.1"/>
    <property type="molecule type" value="Genomic_DNA"/>
</dbReference>
<dbReference type="Proteomes" id="UP000183920">
    <property type="component" value="Unassembled WGS sequence"/>
</dbReference>
<keyword evidence="4 7" id="KW-1133">Transmembrane helix</keyword>
<evidence type="ECO:0000256" key="2">
    <source>
        <dbReference type="ARBA" id="ARBA00022692"/>
    </source>
</evidence>
<name>A0A0G4QCH4_9GAMM</name>
<keyword evidence="2 7" id="KW-0812">Transmembrane</keyword>
<reference evidence="10" key="1">
    <citation type="submission" date="2015-06" db="EMBL/GenBank/DDBJ databases">
        <authorList>
            <person name="Urmite Genomes"/>
        </authorList>
    </citation>
    <scope>NUCLEOTIDE SEQUENCE [LARGE SCALE GENOMIC DNA]</scope>
    <source>
        <strain evidence="10">CSUR P1867</strain>
    </source>
</reference>
<dbReference type="InterPro" id="IPR016476">
    <property type="entry name" value="SH3_dom_pro"/>
</dbReference>
<evidence type="ECO:0000256" key="6">
    <source>
        <dbReference type="SAM" id="Coils"/>
    </source>
</evidence>
<dbReference type="PROSITE" id="PS51781">
    <property type="entry name" value="SH3B"/>
    <property type="match status" value="1"/>
</dbReference>
<organism evidence="9 10">
    <name type="scientific">Proteus penneri</name>
    <dbReference type="NCBI Taxonomy" id="102862"/>
    <lineage>
        <taxon>Bacteria</taxon>
        <taxon>Pseudomonadati</taxon>
        <taxon>Pseudomonadota</taxon>
        <taxon>Gammaproteobacteria</taxon>
        <taxon>Enterobacterales</taxon>
        <taxon>Morganellaceae</taxon>
        <taxon>Proteus</taxon>
    </lineage>
</organism>
<keyword evidence="6" id="KW-0175">Coiled coil</keyword>
<evidence type="ECO:0000313" key="10">
    <source>
        <dbReference type="Proteomes" id="UP000183920"/>
    </source>
</evidence>
<evidence type="ECO:0000256" key="7">
    <source>
        <dbReference type="SAM" id="Phobius"/>
    </source>
</evidence>
<accession>A0A0G4QCH4</accession>
<feature type="transmembrane region" description="Helical" evidence="7">
    <location>
        <begin position="218"/>
        <end position="240"/>
    </location>
</feature>
<keyword evidence="3" id="KW-0732">Signal</keyword>
<gene>
    <name evidence="9" type="ORF">BN1804_02529</name>
</gene>
<evidence type="ECO:0000256" key="5">
    <source>
        <dbReference type="ARBA" id="ARBA00023136"/>
    </source>
</evidence>
<dbReference type="GO" id="GO:0016020">
    <property type="term" value="C:membrane"/>
    <property type="evidence" value="ECO:0007669"/>
    <property type="project" value="UniProtKB-SubCell"/>
</dbReference>
<evidence type="ECO:0000256" key="3">
    <source>
        <dbReference type="ARBA" id="ARBA00022729"/>
    </source>
</evidence>
<evidence type="ECO:0000256" key="1">
    <source>
        <dbReference type="ARBA" id="ARBA00004167"/>
    </source>
</evidence>
<evidence type="ECO:0000256" key="4">
    <source>
        <dbReference type="ARBA" id="ARBA00022989"/>
    </source>
</evidence>
<dbReference type="NCBIfam" id="TIGR04211">
    <property type="entry name" value="SH3_and_anchor"/>
    <property type="match status" value="1"/>
</dbReference>
<feature type="domain" description="SH3b" evidence="8">
    <location>
        <begin position="68"/>
        <end position="134"/>
    </location>
</feature>